<dbReference type="KEGG" id="mpz:Marpi_1121"/>
<dbReference type="Gene3D" id="3.40.1090.10">
    <property type="entry name" value="Cytosolic phospholipase A2 catalytic domain"/>
    <property type="match status" value="1"/>
</dbReference>
<evidence type="ECO:0000313" key="6">
    <source>
        <dbReference type="EMBL" id="AEX85533.1"/>
    </source>
</evidence>
<evidence type="ECO:0000259" key="5">
    <source>
        <dbReference type="PROSITE" id="PS51635"/>
    </source>
</evidence>
<keyword evidence="2 4" id="KW-0442">Lipid degradation</keyword>
<evidence type="ECO:0000256" key="1">
    <source>
        <dbReference type="ARBA" id="ARBA00022801"/>
    </source>
</evidence>
<dbReference type="eggNOG" id="COG1752">
    <property type="taxonomic scope" value="Bacteria"/>
</dbReference>
<proteinExistence type="predicted"/>
<keyword evidence="1 4" id="KW-0378">Hydrolase</keyword>
<dbReference type="PANTHER" id="PTHR14226">
    <property type="entry name" value="NEUROPATHY TARGET ESTERASE/SWISS CHEESE D.MELANOGASTER"/>
    <property type="match status" value="1"/>
</dbReference>
<dbReference type="InterPro" id="IPR002641">
    <property type="entry name" value="PNPLA_dom"/>
</dbReference>
<dbReference type="AlphaFoldDB" id="H2J842"/>
<evidence type="ECO:0000313" key="7">
    <source>
        <dbReference type="Proteomes" id="UP000007161"/>
    </source>
</evidence>
<sequence>MSYSKTLLVLGGGGAAGAYEIGVLRYIVEKNIKIDGVYGVSAGALNGAGFVMGRLDEIEELWTSMKKEDIFDFDPFNHAPNLKPFILDPTPLYTFLKGYISEEEILKSPIDYGILTFNLDKFKVVFLKKEDMKEHMVDYIFASASYPLFGAIEIDGKKYTDGGVFSNVYPALLAEKYGYDRMIAVFPVINSPADLVFKIMLDMKKSENMVIITPSGNVPSPMNFSPEDAKRLIKMGYMDAKRNLKNW</sequence>
<feature type="domain" description="PNPLA" evidence="5">
    <location>
        <begin position="8"/>
        <end position="175"/>
    </location>
</feature>
<dbReference type="STRING" id="443254.Marpi_1121"/>
<dbReference type="HOGENOM" id="CLU_1123479_0_0_0"/>
<protein>
    <submittedName>
        <fullName evidence="6">Putative esterase of the alpha-beta hydrolase superfamily</fullName>
    </submittedName>
</protein>
<feature type="short sequence motif" description="GXSXG" evidence="4">
    <location>
        <begin position="39"/>
        <end position="43"/>
    </location>
</feature>
<dbReference type="Pfam" id="PF01734">
    <property type="entry name" value="Patatin"/>
    <property type="match status" value="1"/>
</dbReference>
<keyword evidence="3 4" id="KW-0443">Lipid metabolism</keyword>
<evidence type="ECO:0000256" key="3">
    <source>
        <dbReference type="ARBA" id="ARBA00023098"/>
    </source>
</evidence>
<feature type="short sequence motif" description="DGA/G" evidence="4">
    <location>
        <begin position="161"/>
        <end position="163"/>
    </location>
</feature>
<gene>
    <name evidence="6" type="ordered locus">Marpi_1121</name>
</gene>
<reference evidence="7" key="2">
    <citation type="submission" date="2012-01" db="EMBL/GenBank/DDBJ databases">
        <title>Complete sequence of chromosome of Marinitoga piezophila KA3.</title>
        <authorList>
            <person name="Lucas S."/>
            <person name="Han J."/>
            <person name="Lapidus A."/>
            <person name="Cheng J.-F."/>
            <person name="Goodwin L."/>
            <person name="Pitluck S."/>
            <person name="Peters L."/>
            <person name="Mikhailova N."/>
            <person name="Teshima H."/>
            <person name="Detter J.C."/>
            <person name="Han C."/>
            <person name="Tapia R."/>
            <person name="Land M."/>
            <person name="Hauser L."/>
            <person name="Kyrpides N."/>
            <person name="Ivanova N."/>
            <person name="Pagani I."/>
            <person name="Jebbar M."/>
            <person name="Vannier P."/>
            <person name="Oger P."/>
            <person name="Cario A."/>
            <person name="Bartlett D."/>
            <person name="Noll K.M."/>
            <person name="Woyke T."/>
        </authorList>
    </citation>
    <scope>NUCLEOTIDE SEQUENCE [LARGE SCALE GENOMIC DNA]</scope>
    <source>
        <strain evidence="7">DSM 14283 / JCM 11233 / KA3</strain>
    </source>
</reference>
<evidence type="ECO:0000256" key="4">
    <source>
        <dbReference type="PROSITE-ProRule" id="PRU01161"/>
    </source>
</evidence>
<keyword evidence="7" id="KW-1185">Reference proteome</keyword>
<dbReference type="Proteomes" id="UP000007161">
    <property type="component" value="Chromosome"/>
</dbReference>
<feature type="active site" description="Proton acceptor" evidence="4">
    <location>
        <position position="161"/>
    </location>
</feature>
<dbReference type="PROSITE" id="PS51635">
    <property type="entry name" value="PNPLA"/>
    <property type="match status" value="1"/>
</dbReference>
<dbReference type="SUPFAM" id="SSF52151">
    <property type="entry name" value="FabD/lysophospholipase-like"/>
    <property type="match status" value="1"/>
</dbReference>
<evidence type="ECO:0000256" key="2">
    <source>
        <dbReference type="ARBA" id="ARBA00022963"/>
    </source>
</evidence>
<name>H2J842_MARPK</name>
<dbReference type="GO" id="GO:0016042">
    <property type="term" value="P:lipid catabolic process"/>
    <property type="evidence" value="ECO:0007669"/>
    <property type="project" value="UniProtKB-UniRule"/>
</dbReference>
<reference evidence="6 7" key="1">
    <citation type="journal article" date="2012" name="J. Bacteriol.">
        <title>Complete Genome Sequence of the Thermophilic, Piezophilic, Heterotrophic Bacterium Marinitoga piezophila KA3.</title>
        <authorList>
            <person name="Lucas S."/>
            <person name="Han J."/>
            <person name="Lapidus A."/>
            <person name="Cheng J.F."/>
            <person name="Goodwin L.A."/>
            <person name="Pitluck S."/>
            <person name="Peters L."/>
            <person name="Mikhailova N."/>
            <person name="Teshima H."/>
            <person name="Detter J.C."/>
            <person name="Han C."/>
            <person name="Tapia R."/>
            <person name="Land M."/>
            <person name="Hauser L."/>
            <person name="Kyrpides N.C."/>
            <person name="Ivanova N."/>
            <person name="Pagani I."/>
            <person name="Vannier P."/>
            <person name="Oger P."/>
            <person name="Bartlett D.H."/>
            <person name="Noll K.M."/>
            <person name="Woyke T."/>
            <person name="Jebbar M."/>
        </authorList>
    </citation>
    <scope>NUCLEOTIDE SEQUENCE [LARGE SCALE GENOMIC DNA]</scope>
    <source>
        <strain evidence="7">DSM 14283 / JCM 11233 / KA3</strain>
    </source>
</reference>
<feature type="short sequence motif" description="GXGXXG" evidence="4">
    <location>
        <begin position="12"/>
        <end position="17"/>
    </location>
</feature>
<feature type="active site" description="Nucleophile" evidence="4">
    <location>
        <position position="41"/>
    </location>
</feature>
<dbReference type="GO" id="GO:0016787">
    <property type="term" value="F:hydrolase activity"/>
    <property type="evidence" value="ECO:0007669"/>
    <property type="project" value="UniProtKB-UniRule"/>
</dbReference>
<organism evidence="6 7">
    <name type="scientific">Marinitoga piezophila (strain DSM 14283 / JCM 11233 / KA3)</name>
    <dbReference type="NCBI Taxonomy" id="443254"/>
    <lineage>
        <taxon>Bacteria</taxon>
        <taxon>Thermotogati</taxon>
        <taxon>Thermotogota</taxon>
        <taxon>Thermotogae</taxon>
        <taxon>Petrotogales</taxon>
        <taxon>Petrotogaceae</taxon>
        <taxon>Marinitoga</taxon>
    </lineage>
</organism>
<dbReference type="EMBL" id="CP003257">
    <property type="protein sequence ID" value="AEX85533.1"/>
    <property type="molecule type" value="Genomic_DNA"/>
</dbReference>
<accession>H2J842</accession>
<dbReference type="PANTHER" id="PTHR14226:SF25">
    <property type="entry name" value="PHOSPHOESTERASE"/>
    <property type="match status" value="1"/>
</dbReference>
<dbReference type="InterPro" id="IPR050301">
    <property type="entry name" value="NTE"/>
</dbReference>
<dbReference type="InterPro" id="IPR016035">
    <property type="entry name" value="Acyl_Trfase/lysoPLipase"/>
</dbReference>